<sequence length="64" mass="6816">MLIVWIADELMPRQGQLDQPLPVGTFGLRGPLHCGLGFVLWIVLGAHGATLAGHLDKPMAISSV</sequence>
<organism evidence="1 2">
    <name type="scientific">Bradyrhizobium diversitatis</name>
    <dbReference type="NCBI Taxonomy" id="2755406"/>
    <lineage>
        <taxon>Bacteria</taxon>
        <taxon>Pseudomonadati</taxon>
        <taxon>Pseudomonadota</taxon>
        <taxon>Alphaproteobacteria</taxon>
        <taxon>Hyphomicrobiales</taxon>
        <taxon>Nitrobacteraceae</taxon>
        <taxon>Bradyrhizobium</taxon>
    </lineage>
</organism>
<evidence type="ECO:0000313" key="1">
    <source>
        <dbReference type="EMBL" id="MBH5391723.1"/>
    </source>
</evidence>
<gene>
    <name evidence="1" type="ORF">H1B27_36410</name>
</gene>
<reference evidence="1 2" key="1">
    <citation type="submission" date="2020-07" db="EMBL/GenBank/DDBJ databases">
        <title>Bradyrhizobium diversity isolated from nodules of indigenous legumes of Western Australia.</title>
        <authorList>
            <person name="Klepa M.S."/>
        </authorList>
    </citation>
    <scope>NUCLEOTIDE SEQUENCE [LARGE SCALE GENOMIC DNA]</scope>
    <source>
        <strain evidence="1 2">CNPSo 4019</strain>
    </source>
</reference>
<dbReference type="Proteomes" id="UP001194539">
    <property type="component" value="Unassembled WGS sequence"/>
</dbReference>
<protein>
    <submittedName>
        <fullName evidence="1">Uncharacterized protein</fullName>
    </submittedName>
</protein>
<comment type="caution">
    <text evidence="1">The sequence shown here is derived from an EMBL/GenBank/DDBJ whole genome shotgun (WGS) entry which is preliminary data.</text>
</comment>
<dbReference type="RefSeq" id="WP_197488756.1">
    <property type="nucleotide sequence ID" value="NZ_JACEGD010000055.1"/>
</dbReference>
<dbReference type="EMBL" id="JACEGD010000055">
    <property type="protein sequence ID" value="MBH5391723.1"/>
    <property type="molecule type" value="Genomic_DNA"/>
</dbReference>
<evidence type="ECO:0000313" key="2">
    <source>
        <dbReference type="Proteomes" id="UP001194539"/>
    </source>
</evidence>
<proteinExistence type="predicted"/>
<accession>A0ABS0PEI3</accession>
<name>A0ABS0PEI3_9BRAD</name>
<keyword evidence="2" id="KW-1185">Reference proteome</keyword>